<gene>
    <name evidence="1" type="ORF">EBB54_05770</name>
</gene>
<sequence>MQITRDNYSQYANMVQQMFGNKKNSSNPLAQCDYGNFALRFKPVDIKFTKPNWDNIMTKRDKPAMSEEEFEAAIKELAQKEFATGKRDDAAYRKLCMQHGETVSPDRKAIYESSMRKTGGKMNAACMFWDNNGNKTLSYNPESRNWKAISTEEEFARARVFTSIYNDELARLKKEYGENAKGTVSYQQIQSDLAAGTKAPSSSGSTLDIQI</sequence>
<dbReference type="Proteomes" id="UP000274920">
    <property type="component" value="Unassembled WGS sequence"/>
</dbReference>
<reference evidence="1" key="1">
    <citation type="submission" date="2018-10" db="EMBL/GenBank/DDBJ databases">
        <title>Schaedlerella arabinophila gen. nov. sp. nov., isolated from the mouse intestinal tract and comparative analysis with the genome of the closely related altered Schaedler flora strain ASF502.</title>
        <authorList>
            <person name="Miyake S."/>
            <person name="Soh M."/>
            <person name="Seedorf H."/>
        </authorList>
    </citation>
    <scope>NUCLEOTIDE SEQUENCE [LARGE SCALE GENOMIC DNA]</scope>
    <source>
        <strain evidence="1">DSM 106076</strain>
    </source>
</reference>
<dbReference type="RefSeq" id="WP_125126705.1">
    <property type="nucleotide sequence ID" value="NZ_RHJS01000002.1"/>
</dbReference>
<dbReference type="EMBL" id="RHJS01000002">
    <property type="protein sequence ID" value="RRK30937.1"/>
    <property type="molecule type" value="Genomic_DNA"/>
</dbReference>
<organism evidence="1 2">
    <name type="scientific">Schaedlerella arabinosiphila</name>
    <dbReference type="NCBI Taxonomy" id="2044587"/>
    <lineage>
        <taxon>Bacteria</taxon>
        <taxon>Bacillati</taxon>
        <taxon>Bacillota</taxon>
        <taxon>Clostridia</taxon>
        <taxon>Lachnospirales</taxon>
        <taxon>Lachnospiraceae</taxon>
        <taxon>Schaedlerella</taxon>
    </lineage>
</organism>
<accession>A0A3R8LWR3</accession>
<name>A0A3R8LWR3_9FIRM</name>
<proteinExistence type="predicted"/>
<evidence type="ECO:0000313" key="1">
    <source>
        <dbReference type="EMBL" id="RRK30937.1"/>
    </source>
</evidence>
<dbReference type="AlphaFoldDB" id="A0A3R8LWR3"/>
<comment type="caution">
    <text evidence="1">The sequence shown here is derived from an EMBL/GenBank/DDBJ whole genome shotgun (WGS) entry which is preliminary data.</text>
</comment>
<protein>
    <submittedName>
        <fullName evidence="1">Uncharacterized protein</fullName>
    </submittedName>
</protein>
<keyword evidence="2" id="KW-1185">Reference proteome</keyword>
<evidence type="ECO:0000313" key="2">
    <source>
        <dbReference type="Proteomes" id="UP000274920"/>
    </source>
</evidence>